<keyword evidence="5 10" id="KW-0031">Aminopeptidase</keyword>
<dbReference type="GO" id="GO:0008237">
    <property type="term" value="F:metallopeptidase activity"/>
    <property type="evidence" value="ECO:0007669"/>
    <property type="project" value="UniProtKB-KW"/>
</dbReference>
<accession>A0AA34RDV5</accession>
<evidence type="ECO:0000313" key="11">
    <source>
        <dbReference type="Proteomes" id="UP000008305"/>
    </source>
</evidence>
<dbReference type="Gene3D" id="3.40.1830.10">
    <property type="entry name" value="Thermophilic metalloprotease (M29)"/>
    <property type="match status" value="1"/>
</dbReference>
<dbReference type="KEGG" id="cpm:G5S_1003"/>
<dbReference type="GO" id="GO:0006508">
    <property type="term" value="P:proteolysis"/>
    <property type="evidence" value="ECO:0007669"/>
    <property type="project" value="UniProtKB-KW"/>
</dbReference>
<dbReference type="Proteomes" id="UP000008305">
    <property type="component" value="Chromosome"/>
</dbReference>
<dbReference type="InterPro" id="IPR035097">
    <property type="entry name" value="M29_N-terminal"/>
</dbReference>
<dbReference type="SUPFAM" id="SSF144052">
    <property type="entry name" value="Thermophilic metalloprotease-like"/>
    <property type="match status" value="1"/>
</dbReference>
<evidence type="ECO:0000256" key="1">
    <source>
        <dbReference type="ARBA" id="ARBA00001941"/>
    </source>
</evidence>
<comment type="cofactor">
    <cofactor evidence="1">
        <name>Co(2+)</name>
        <dbReference type="ChEBI" id="CHEBI:48828"/>
    </cofactor>
</comment>
<dbReference type="Pfam" id="PF02073">
    <property type="entry name" value="Peptidase_M29"/>
    <property type="match status" value="1"/>
</dbReference>
<dbReference type="RefSeq" id="WP_013712999.1">
    <property type="nucleotide sequence ID" value="NC_015408.1"/>
</dbReference>
<keyword evidence="6" id="KW-0645">Protease</keyword>
<evidence type="ECO:0000256" key="5">
    <source>
        <dbReference type="ARBA" id="ARBA00022438"/>
    </source>
</evidence>
<evidence type="ECO:0000256" key="4">
    <source>
        <dbReference type="ARBA" id="ARBA00008236"/>
    </source>
</evidence>
<keyword evidence="11" id="KW-1185">Reference proteome</keyword>
<protein>
    <submittedName>
        <fullName evidence="10">Aminopeptidase</fullName>
        <ecNumber evidence="10">3.4.11.-</ecNumber>
    </submittedName>
</protein>
<dbReference type="InterPro" id="IPR000787">
    <property type="entry name" value="Peptidase_M29"/>
</dbReference>
<comment type="cofactor">
    <cofactor evidence="3">
        <name>Zn(2+)</name>
        <dbReference type="ChEBI" id="CHEBI:29105"/>
    </cofactor>
</comment>
<sequence length="376" mass="42328">MVENLNEKLANILIHYSLNVQPEDHVWLRGDISGLPLLTCVYRQLIDMGAFVHSDIGISSWDEHLARFGNEKQLTCPPMIGEHLAQNCNKNLQILSTTNTQMLHGIPSQKLALLNQRRKNILKTILQRSASRELDWTLSLAPCSAFAQEAQMGLEAFQELFYKACFLDSPDPIAKWKELSEQQAEIIRFLETKTRLHIKTPDTELFVHIENMKWKNCDGKRNFPDGEIFTGPNLKAHCGGVNGRARFPFQTIFAGVVVEDIQLTFRKGRVVAATAKTNQDFLHAMLETDEGARNVGEIAIGTNSALKQITKNILLDEKIGKTFHLALGAGYPETGNTNVSALHWDLIGDLREGSMFADDICFYCDGQFLFDGWPRL</sequence>
<name>A0AA34RDV5_CHLPE</name>
<dbReference type="GO" id="GO:0046872">
    <property type="term" value="F:metal ion binding"/>
    <property type="evidence" value="ECO:0007669"/>
    <property type="project" value="UniProtKB-KW"/>
</dbReference>
<evidence type="ECO:0000256" key="7">
    <source>
        <dbReference type="ARBA" id="ARBA00022723"/>
    </source>
</evidence>
<evidence type="ECO:0000256" key="6">
    <source>
        <dbReference type="ARBA" id="ARBA00022670"/>
    </source>
</evidence>
<gene>
    <name evidence="10" type="primary">ap-t</name>
    <name evidence="10" type="ordered locus">G5S_1003</name>
</gene>
<reference evidence="10 11" key="1">
    <citation type="journal article" date="2011" name="J. Bacteriol.">
        <title>Genome sequence of the obligate intracellular animal pathogen Chlamydia pecorum E58.</title>
        <authorList>
            <person name="Mojica S."/>
            <person name="Huot Creasy H."/>
            <person name="Daugherty S."/>
            <person name="Read T.D."/>
            <person name="Kim T."/>
            <person name="Kaltenboeck B."/>
            <person name="Bavoil P."/>
            <person name="Myers G.S."/>
        </authorList>
    </citation>
    <scope>NUCLEOTIDE SEQUENCE [LARGE SCALE GENOMIC DNA]</scope>
    <source>
        <strain evidence="10 11">E58</strain>
    </source>
</reference>
<evidence type="ECO:0000256" key="9">
    <source>
        <dbReference type="ARBA" id="ARBA00023049"/>
    </source>
</evidence>
<proteinExistence type="inferred from homology"/>
<evidence type="ECO:0000313" key="10">
    <source>
        <dbReference type="EMBL" id="AEB41921.1"/>
    </source>
</evidence>
<organism evidence="10 11">
    <name type="scientific">Chlamydia pecorum (strain ATCC VR-628 / DSM 29919 / E58)</name>
    <name type="common">Chlamydophila pecorum</name>
    <dbReference type="NCBI Taxonomy" id="331635"/>
    <lineage>
        <taxon>Bacteria</taxon>
        <taxon>Pseudomonadati</taxon>
        <taxon>Chlamydiota</taxon>
        <taxon>Chlamydiia</taxon>
        <taxon>Chlamydiales</taxon>
        <taxon>Chlamydiaceae</taxon>
        <taxon>Chlamydia/Chlamydophila group</taxon>
        <taxon>Chlamydia</taxon>
    </lineage>
</organism>
<evidence type="ECO:0000256" key="3">
    <source>
        <dbReference type="ARBA" id="ARBA00001947"/>
    </source>
</evidence>
<dbReference type="PANTHER" id="PTHR34448:SF1">
    <property type="entry name" value="BLL6088 PROTEIN"/>
    <property type="match status" value="1"/>
</dbReference>
<keyword evidence="8 10" id="KW-0378">Hydrolase</keyword>
<dbReference type="InterPro" id="IPR052170">
    <property type="entry name" value="M29_Exopeptidase"/>
</dbReference>
<dbReference type="AlphaFoldDB" id="A0AA34RDV5"/>
<keyword evidence="9" id="KW-0482">Metalloprotease</keyword>
<comment type="cofactor">
    <cofactor evidence="2">
        <name>Mg(2+)</name>
        <dbReference type="ChEBI" id="CHEBI:18420"/>
    </cofactor>
</comment>
<dbReference type="GO" id="GO:0004177">
    <property type="term" value="F:aminopeptidase activity"/>
    <property type="evidence" value="ECO:0007669"/>
    <property type="project" value="UniProtKB-KW"/>
</dbReference>
<evidence type="ECO:0000256" key="2">
    <source>
        <dbReference type="ARBA" id="ARBA00001946"/>
    </source>
</evidence>
<keyword evidence="7" id="KW-0479">Metal-binding</keyword>
<dbReference type="EC" id="3.4.11.-" evidence="10"/>
<dbReference type="EMBL" id="CP002608">
    <property type="protein sequence ID" value="AEB41921.1"/>
    <property type="molecule type" value="Genomic_DNA"/>
</dbReference>
<comment type="similarity">
    <text evidence="4">Belongs to the peptidase M29 family.</text>
</comment>
<dbReference type="PANTHER" id="PTHR34448">
    <property type="entry name" value="AMINOPEPTIDASE"/>
    <property type="match status" value="1"/>
</dbReference>
<evidence type="ECO:0000256" key="8">
    <source>
        <dbReference type="ARBA" id="ARBA00022801"/>
    </source>
</evidence>